<comment type="similarity">
    <text evidence="1">Belongs to the bacterial solute-binding protein 1 family.</text>
</comment>
<evidence type="ECO:0000256" key="2">
    <source>
        <dbReference type="ARBA" id="ARBA00022448"/>
    </source>
</evidence>
<dbReference type="GO" id="GO:0015768">
    <property type="term" value="P:maltose transport"/>
    <property type="evidence" value="ECO:0007669"/>
    <property type="project" value="TreeGrafter"/>
</dbReference>
<accession>A0A176XH32</accession>
<dbReference type="AlphaFoldDB" id="A0A176XH32"/>
<dbReference type="PANTHER" id="PTHR30061">
    <property type="entry name" value="MALTOSE-BINDING PERIPLASMIC PROTEIN"/>
    <property type="match status" value="1"/>
</dbReference>
<gene>
    <name evidence="6" type="ORF">A7J57_15280</name>
</gene>
<feature type="signal peptide" evidence="5">
    <location>
        <begin position="1"/>
        <end position="24"/>
    </location>
</feature>
<evidence type="ECO:0000256" key="3">
    <source>
        <dbReference type="ARBA" id="ARBA00022729"/>
    </source>
</evidence>
<dbReference type="Gene3D" id="3.40.190.10">
    <property type="entry name" value="Periplasmic binding protein-like II"/>
    <property type="match status" value="1"/>
</dbReference>
<proteinExistence type="inferred from homology"/>
<evidence type="ECO:0000313" key="6">
    <source>
        <dbReference type="EMBL" id="OAE47959.1"/>
    </source>
</evidence>
<protein>
    <submittedName>
        <fullName evidence="6">Sugar-binding protein</fullName>
    </submittedName>
</protein>
<dbReference type="SUPFAM" id="SSF53850">
    <property type="entry name" value="Periplasmic binding protein-like II"/>
    <property type="match status" value="1"/>
</dbReference>
<sequence>MNRKAVFAGTAAVLSMLFSSAALAQTDLRMWYHGAGNVEERKILAGIIEDFNSSQTEWRVSLQEFPQNAYNESVTAAALSNKLPDILDVDGPNMPNWAWSGYLQPLQIDETKLANFLPGAIGKWGDKLYSVGLWDAAVAVFARKSVLDENGIRIPTLDQPWTGEEFNAALDKLAASGKFDYAIDLGMADKTEWYSYAFTPFLESFGGSLINKENYQTAEDALNGDNAIKFGEWWQALFQKKLAPGTSQSPADHETGFLEGRHALQWMGNWVAVKALEKYGDDLLFLPAPDFGNGPKIGAGSWQFGVSATSKHPQGASAFIEFAIQDKYLAQFSDAIGLIPATSSAAQMTENYKKGGPLEVFFELSKRQGTLRPVTPAYAFMSPVFAKAVSDIANGADVADTLDNATDEINNNIERNAGYKPK</sequence>
<dbReference type="Proteomes" id="UP000077098">
    <property type="component" value="Unassembled WGS sequence"/>
</dbReference>
<evidence type="ECO:0000313" key="7">
    <source>
        <dbReference type="Proteomes" id="UP000077098"/>
    </source>
</evidence>
<evidence type="ECO:0000256" key="1">
    <source>
        <dbReference type="ARBA" id="ARBA00008520"/>
    </source>
</evidence>
<keyword evidence="3 5" id="KW-0732">Signal</keyword>
<dbReference type="InterPro" id="IPR006059">
    <property type="entry name" value="SBP"/>
</dbReference>
<evidence type="ECO:0000256" key="4">
    <source>
        <dbReference type="ARBA" id="ARBA00022764"/>
    </source>
</evidence>
<name>A0A176XH32_AGRTU</name>
<dbReference type="RefSeq" id="WP_063948123.1">
    <property type="nucleotide sequence ID" value="NZ_LXPS01000008.1"/>
</dbReference>
<dbReference type="EMBL" id="LXPS01000008">
    <property type="protein sequence ID" value="OAE47959.1"/>
    <property type="molecule type" value="Genomic_DNA"/>
</dbReference>
<reference evidence="6 7" key="1">
    <citation type="submission" date="2016-05" db="EMBL/GenBank/DDBJ databases">
        <authorList>
            <person name="Lavstsen T."/>
            <person name="Jespersen J.S."/>
        </authorList>
    </citation>
    <scope>NUCLEOTIDE SEQUENCE [LARGE SCALE GENOMIC DNA]</scope>
    <source>
        <strain evidence="6 7">KCJ1736</strain>
    </source>
</reference>
<feature type="chain" id="PRO_5008053489" evidence="5">
    <location>
        <begin position="25"/>
        <end position="422"/>
    </location>
</feature>
<dbReference type="Pfam" id="PF13416">
    <property type="entry name" value="SBP_bac_8"/>
    <property type="match status" value="1"/>
</dbReference>
<dbReference type="PANTHER" id="PTHR30061:SF50">
    <property type="entry name" value="MALTOSE_MALTODEXTRIN-BINDING PERIPLASMIC PROTEIN"/>
    <property type="match status" value="1"/>
</dbReference>
<keyword evidence="4" id="KW-0574">Periplasm</keyword>
<dbReference type="GO" id="GO:1901982">
    <property type="term" value="F:maltose binding"/>
    <property type="evidence" value="ECO:0007669"/>
    <property type="project" value="TreeGrafter"/>
</dbReference>
<evidence type="ECO:0000256" key="5">
    <source>
        <dbReference type="SAM" id="SignalP"/>
    </source>
</evidence>
<comment type="caution">
    <text evidence="6">The sequence shown here is derived from an EMBL/GenBank/DDBJ whole genome shotgun (WGS) entry which is preliminary data.</text>
</comment>
<dbReference type="GO" id="GO:0042956">
    <property type="term" value="P:maltodextrin transmembrane transport"/>
    <property type="evidence" value="ECO:0007669"/>
    <property type="project" value="TreeGrafter"/>
</dbReference>
<keyword evidence="2" id="KW-0813">Transport</keyword>
<dbReference type="GO" id="GO:0055052">
    <property type="term" value="C:ATP-binding cassette (ABC) transporter complex, substrate-binding subunit-containing"/>
    <property type="evidence" value="ECO:0007669"/>
    <property type="project" value="TreeGrafter"/>
</dbReference>
<organism evidence="6 7">
    <name type="scientific">Agrobacterium tumefaciens</name>
    <dbReference type="NCBI Taxonomy" id="358"/>
    <lineage>
        <taxon>Bacteria</taxon>
        <taxon>Pseudomonadati</taxon>
        <taxon>Pseudomonadota</taxon>
        <taxon>Alphaproteobacteria</taxon>
        <taxon>Hyphomicrobiales</taxon>
        <taxon>Rhizobiaceae</taxon>
        <taxon>Rhizobium/Agrobacterium group</taxon>
        <taxon>Agrobacterium</taxon>
        <taxon>Agrobacterium tumefaciens complex</taxon>
    </lineage>
</organism>